<dbReference type="Proteomes" id="UP000199095">
    <property type="component" value="Unassembled WGS sequence"/>
</dbReference>
<sequence length="235" mass="26388">MKVLAIDTSNQVMSVAIMDNQRLIAEITTNVKRNHSVRLMPAIHQAMEEAKMKPAELDQIVVAHGPGSFTGVRIGVTTAKTMAYSLHIPIIAVSSLEMAAFNGLYFDGKICSFFDARRGRVYAGLYKRENKALTSVKDEENVLFTEWLEDLKNQDEKVLFISNDLETHKEKIKEILGEQAEFPPAFLAVPRASALAQIAQTKSETEIHTLTPNYLRLAEAEAKWLEKNQEQRKNG</sequence>
<dbReference type="SUPFAM" id="SSF53067">
    <property type="entry name" value="Actin-like ATPase domain"/>
    <property type="match status" value="2"/>
</dbReference>
<dbReference type="InterPro" id="IPR043129">
    <property type="entry name" value="ATPase_NBD"/>
</dbReference>
<dbReference type="AlphaFoldDB" id="A0A1I0J511"/>
<dbReference type="GO" id="GO:0002949">
    <property type="term" value="P:tRNA threonylcarbamoyladenosine modification"/>
    <property type="evidence" value="ECO:0007669"/>
    <property type="project" value="InterPro"/>
</dbReference>
<dbReference type="InterPro" id="IPR022496">
    <property type="entry name" value="T6A_TsaB"/>
</dbReference>
<dbReference type="Gene3D" id="3.30.420.40">
    <property type="match status" value="2"/>
</dbReference>
<dbReference type="OrthoDB" id="9784166at2"/>
<organism evidence="2 3">
    <name type="scientific">Salinibacillus kushneri</name>
    <dbReference type="NCBI Taxonomy" id="237682"/>
    <lineage>
        <taxon>Bacteria</taxon>
        <taxon>Bacillati</taxon>
        <taxon>Bacillota</taxon>
        <taxon>Bacilli</taxon>
        <taxon>Bacillales</taxon>
        <taxon>Bacillaceae</taxon>
        <taxon>Salinibacillus</taxon>
    </lineage>
</organism>
<dbReference type="NCBIfam" id="TIGR03725">
    <property type="entry name" value="T6A_YeaZ"/>
    <property type="match status" value="1"/>
</dbReference>
<accession>A0A1I0J511</accession>
<name>A0A1I0J511_9BACI</name>
<evidence type="ECO:0000259" key="1">
    <source>
        <dbReference type="Pfam" id="PF00814"/>
    </source>
</evidence>
<dbReference type="Pfam" id="PF00814">
    <property type="entry name" value="TsaD"/>
    <property type="match status" value="1"/>
</dbReference>
<dbReference type="GO" id="GO:0005829">
    <property type="term" value="C:cytosol"/>
    <property type="evidence" value="ECO:0007669"/>
    <property type="project" value="TreeGrafter"/>
</dbReference>
<dbReference type="PANTHER" id="PTHR11735">
    <property type="entry name" value="TRNA N6-ADENOSINE THREONYLCARBAMOYLTRANSFERASE"/>
    <property type="match status" value="1"/>
</dbReference>
<gene>
    <name evidence="2" type="ORF">SAMN05421676_1166</name>
</gene>
<dbReference type="STRING" id="237682.SAMN05421676_1166"/>
<dbReference type="PANTHER" id="PTHR11735:SF11">
    <property type="entry name" value="TRNA THREONYLCARBAMOYLADENOSINE BIOSYNTHESIS PROTEIN TSAB"/>
    <property type="match status" value="1"/>
</dbReference>
<evidence type="ECO:0000313" key="3">
    <source>
        <dbReference type="Proteomes" id="UP000199095"/>
    </source>
</evidence>
<protein>
    <submittedName>
        <fullName evidence="2">tRNA threonylcarbamoyladenosine biosynthesis protein TsaB</fullName>
    </submittedName>
</protein>
<dbReference type="EMBL" id="FOHJ01000016">
    <property type="protein sequence ID" value="SEU04809.1"/>
    <property type="molecule type" value="Genomic_DNA"/>
</dbReference>
<reference evidence="3" key="1">
    <citation type="submission" date="2016-10" db="EMBL/GenBank/DDBJ databases">
        <authorList>
            <person name="Varghese N."/>
            <person name="Submissions S."/>
        </authorList>
    </citation>
    <scope>NUCLEOTIDE SEQUENCE [LARGE SCALE GENOMIC DNA]</scope>
    <source>
        <strain evidence="3">CGMCC 1.3566</strain>
    </source>
</reference>
<keyword evidence="3" id="KW-1185">Reference proteome</keyword>
<dbReference type="InterPro" id="IPR000905">
    <property type="entry name" value="Gcp-like_dom"/>
</dbReference>
<dbReference type="CDD" id="cd24032">
    <property type="entry name" value="ASKHA_NBD_TsaB"/>
    <property type="match status" value="1"/>
</dbReference>
<proteinExistence type="predicted"/>
<feature type="domain" description="Gcp-like" evidence="1">
    <location>
        <begin position="27"/>
        <end position="224"/>
    </location>
</feature>
<evidence type="ECO:0000313" key="2">
    <source>
        <dbReference type="EMBL" id="SEU04809.1"/>
    </source>
</evidence>
<dbReference type="RefSeq" id="WP_093137524.1">
    <property type="nucleotide sequence ID" value="NZ_FOHJ01000016.1"/>
</dbReference>